<feature type="transmembrane region" description="Helical" evidence="2">
    <location>
        <begin position="378"/>
        <end position="398"/>
    </location>
</feature>
<keyword evidence="4" id="KW-1185">Reference proteome</keyword>
<reference evidence="3 4" key="1">
    <citation type="submission" date="2018-05" db="EMBL/GenBank/DDBJ databases">
        <title>Genetic diversity of glacier-inhabiting Cryobacterium bacteria in China and description of Cryobacterium mengkeensis sp. nov. and Arthrobacter glacialis sp. nov.</title>
        <authorList>
            <person name="Liu Q."/>
            <person name="Xin Y.-H."/>
        </authorList>
    </citation>
    <scope>NUCLEOTIDE SEQUENCE [LARGE SCALE GENOMIC DNA]</scope>
    <source>
        <strain evidence="3 4">SK-1</strain>
    </source>
</reference>
<evidence type="ECO:0000313" key="3">
    <source>
        <dbReference type="EMBL" id="PXA70128.1"/>
    </source>
</evidence>
<protein>
    <recommendedName>
        <fullName evidence="5">Polysaccharide biosynthesis protein</fullName>
    </recommendedName>
</protein>
<keyword evidence="2" id="KW-1133">Transmembrane helix</keyword>
<feature type="transmembrane region" description="Helical" evidence="2">
    <location>
        <begin position="135"/>
        <end position="155"/>
    </location>
</feature>
<feature type="transmembrane region" description="Helical" evidence="2">
    <location>
        <begin position="236"/>
        <end position="257"/>
    </location>
</feature>
<dbReference type="EMBL" id="QHLY01000009">
    <property type="protein sequence ID" value="PXA70128.1"/>
    <property type="molecule type" value="Genomic_DNA"/>
</dbReference>
<accession>A0A317ZSJ3</accession>
<feature type="transmembrane region" description="Helical" evidence="2">
    <location>
        <begin position="269"/>
        <end position="298"/>
    </location>
</feature>
<dbReference type="Proteomes" id="UP000246722">
    <property type="component" value="Unassembled WGS sequence"/>
</dbReference>
<feature type="transmembrane region" description="Helical" evidence="2">
    <location>
        <begin position="59"/>
        <end position="79"/>
    </location>
</feature>
<comment type="caution">
    <text evidence="3">The sequence shown here is derived from an EMBL/GenBank/DDBJ whole genome shotgun (WGS) entry which is preliminary data.</text>
</comment>
<evidence type="ECO:0008006" key="5">
    <source>
        <dbReference type="Google" id="ProtNLM"/>
    </source>
</evidence>
<feature type="transmembrane region" description="Helical" evidence="2">
    <location>
        <begin position="195"/>
        <end position="215"/>
    </location>
</feature>
<feature type="transmembrane region" description="Helical" evidence="2">
    <location>
        <begin position="167"/>
        <end position="189"/>
    </location>
</feature>
<feature type="transmembrane region" description="Helical" evidence="2">
    <location>
        <begin position="348"/>
        <end position="371"/>
    </location>
</feature>
<feature type="transmembrane region" description="Helical" evidence="2">
    <location>
        <begin position="32"/>
        <end position="53"/>
    </location>
</feature>
<proteinExistence type="predicted"/>
<feature type="transmembrane region" description="Helical" evidence="2">
    <location>
        <begin position="107"/>
        <end position="129"/>
    </location>
</feature>
<dbReference type="AlphaFoldDB" id="A0A317ZSJ3"/>
<gene>
    <name evidence="3" type="ORF">CTB96_09090</name>
</gene>
<sequence>MEAGPVHVSQTEEPAQEQPPVAAASPKTGNGFILIVAATGLVGIAGYLITVWVPNLIGFGPYATFAVFWAFIFLVAAALTGIQQEITRGTQARVPGDTTRAGQAGKFALLAFVAVLVLVLGTAPLWQAAVFPDHGWALVVPLAVGAASYVPLAVLSGSLYGVSHWKALFALISIEGLLRLVLVILAAYLRPEAAVFAWAIAIPFPVAVLVVWPFARARVVGKTRLDVSLPQLTWNVARTIVAAAAMGLMISGFPLILQLTSPGVSVSLMGLVIATATLTRAPLIVVGMALQSFLIVFFRSRAAHFWRTLLMLEAGVVALGLVLAVLGYLLGPAIFAFAFPKEDVPANWLIGTFILSSALVGALCVSAPAVLSRNAHAAFSAGWIIAAVTTIVCLLLPLPFIEKTVLALLVGPAAGVLVHAVYLALVRNAGTRPELVTPAPTV</sequence>
<feature type="transmembrane region" description="Helical" evidence="2">
    <location>
        <begin position="310"/>
        <end position="336"/>
    </location>
</feature>
<feature type="region of interest" description="Disordered" evidence="1">
    <location>
        <begin position="1"/>
        <end position="23"/>
    </location>
</feature>
<organism evidence="3 4">
    <name type="scientific">Cryobacterium arcticum</name>
    <dbReference type="NCBI Taxonomy" id="670052"/>
    <lineage>
        <taxon>Bacteria</taxon>
        <taxon>Bacillati</taxon>
        <taxon>Actinomycetota</taxon>
        <taxon>Actinomycetes</taxon>
        <taxon>Micrococcales</taxon>
        <taxon>Microbacteriaceae</taxon>
        <taxon>Cryobacterium</taxon>
    </lineage>
</organism>
<evidence type="ECO:0000313" key="4">
    <source>
        <dbReference type="Proteomes" id="UP000246722"/>
    </source>
</evidence>
<evidence type="ECO:0000256" key="1">
    <source>
        <dbReference type="SAM" id="MobiDB-lite"/>
    </source>
</evidence>
<name>A0A317ZSJ3_9MICO</name>
<evidence type="ECO:0000256" key="2">
    <source>
        <dbReference type="SAM" id="Phobius"/>
    </source>
</evidence>
<feature type="compositionally biased region" description="Low complexity" evidence="1">
    <location>
        <begin position="11"/>
        <end position="23"/>
    </location>
</feature>
<keyword evidence="2" id="KW-0812">Transmembrane</keyword>
<feature type="transmembrane region" description="Helical" evidence="2">
    <location>
        <begin position="404"/>
        <end position="425"/>
    </location>
</feature>
<keyword evidence="2" id="KW-0472">Membrane</keyword>